<dbReference type="STRING" id="65393.PCC7424_1806"/>
<protein>
    <recommendedName>
        <fullName evidence="4">PEP-CTERM protein-sorting domain-containing protein</fullName>
    </recommendedName>
</protein>
<evidence type="ECO:0000313" key="3">
    <source>
        <dbReference type="Proteomes" id="UP000002384"/>
    </source>
</evidence>
<evidence type="ECO:0008006" key="4">
    <source>
        <dbReference type="Google" id="ProtNLM"/>
    </source>
</evidence>
<dbReference type="Proteomes" id="UP000002384">
    <property type="component" value="Chromosome"/>
</dbReference>
<dbReference type="KEGG" id="cyc:PCC7424_1806"/>
<dbReference type="NCBIfam" id="TIGR04155">
    <property type="entry name" value="cyano_PEP"/>
    <property type="match status" value="1"/>
</dbReference>
<dbReference type="RefSeq" id="WP_012599181.1">
    <property type="nucleotide sequence ID" value="NC_011729.1"/>
</dbReference>
<evidence type="ECO:0000256" key="1">
    <source>
        <dbReference type="SAM" id="SignalP"/>
    </source>
</evidence>
<gene>
    <name evidence="2" type="ordered locus">PCC7424_1806</name>
</gene>
<proteinExistence type="predicted"/>
<feature type="signal peptide" evidence="1">
    <location>
        <begin position="1"/>
        <end position="29"/>
    </location>
</feature>
<accession>B7KCD3</accession>
<reference evidence="3" key="1">
    <citation type="journal article" date="2011" name="MBio">
        <title>Novel metabolic attributes of the genus Cyanothece, comprising a group of unicellular nitrogen-fixing Cyanobacteria.</title>
        <authorList>
            <person name="Bandyopadhyay A."/>
            <person name="Elvitigala T."/>
            <person name="Welsh E."/>
            <person name="Stockel J."/>
            <person name="Liberton M."/>
            <person name="Min H."/>
            <person name="Sherman L.A."/>
            <person name="Pakrasi H.B."/>
        </authorList>
    </citation>
    <scope>NUCLEOTIDE SEQUENCE [LARGE SCALE GENOMIC DNA]</scope>
    <source>
        <strain evidence="3">PCC 7424</strain>
    </source>
</reference>
<dbReference type="InterPro" id="IPR026374">
    <property type="entry name" value="Cyano_PEP"/>
</dbReference>
<keyword evidence="3" id="KW-1185">Reference proteome</keyword>
<name>B7KCD3_GLOC7</name>
<dbReference type="HOGENOM" id="CLU_1048553_0_0_3"/>
<dbReference type="EMBL" id="CP001291">
    <property type="protein sequence ID" value="ACK70238.1"/>
    <property type="molecule type" value="Genomic_DNA"/>
</dbReference>
<dbReference type="AlphaFoldDB" id="B7KCD3"/>
<sequence length="265" mass="28921">MITVKSLIFKGLPALTLGIVALAPDSSNAAVIWNQSTNILPMDGEAFWYDRVVSSSRTSLFAFDEAQNVSISGSDGIKINKQNPLYVPNDSFANYDPNIAYSDRNTMLQYDWDNLNDLPILPTGTYSSHFIHLFLPFNSNGRRDGRATIEATVVFDAPIVGLMGDPSLVNASQFAFFPGASNYPWKTTLEGLQWNGVGKRDYAKVTGPNNNILQIRMTSDGQEFVRVITAAPVSDPTVAAPEPLTILGSATAIGFATLFKRKMSK</sequence>
<evidence type="ECO:0000313" key="2">
    <source>
        <dbReference type="EMBL" id="ACK70238.1"/>
    </source>
</evidence>
<keyword evidence="1" id="KW-0732">Signal</keyword>
<feature type="chain" id="PRO_5002858859" description="PEP-CTERM protein-sorting domain-containing protein" evidence="1">
    <location>
        <begin position="30"/>
        <end position="265"/>
    </location>
</feature>
<organism evidence="2 3">
    <name type="scientific">Gloeothece citriformis (strain PCC 7424)</name>
    <name type="common">Cyanothece sp. (strain PCC 7424)</name>
    <dbReference type="NCBI Taxonomy" id="65393"/>
    <lineage>
        <taxon>Bacteria</taxon>
        <taxon>Bacillati</taxon>
        <taxon>Cyanobacteriota</taxon>
        <taxon>Cyanophyceae</taxon>
        <taxon>Oscillatoriophycideae</taxon>
        <taxon>Chroococcales</taxon>
        <taxon>Aphanothecaceae</taxon>
        <taxon>Gloeothece</taxon>
        <taxon>Gloeothece citriformis</taxon>
    </lineage>
</organism>